<evidence type="ECO:0000256" key="2">
    <source>
        <dbReference type="ARBA" id="ARBA00023136"/>
    </source>
</evidence>
<dbReference type="Pfam" id="PF04390">
    <property type="entry name" value="LptE"/>
    <property type="match status" value="1"/>
</dbReference>
<keyword evidence="3 6" id="KW-0564">Palmitate</keyword>
<dbReference type="Gene3D" id="3.30.160.150">
    <property type="entry name" value="Lipoprotein like domain"/>
    <property type="match status" value="1"/>
</dbReference>
<dbReference type="GO" id="GO:0001530">
    <property type="term" value="F:lipopolysaccharide binding"/>
    <property type="evidence" value="ECO:0007669"/>
    <property type="project" value="TreeGrafter"/>
</dbReference>
<evidence type="ECO:0000256" key="5">
    <source>
        <dbReference type="ARBA" id="ARBA00023288"/>
    </source>
</evidence>
<accession>A0AA43Q3R0</accession>
<evidence type="ECO:0000256" key="1">
    <source>
        <dbReference type="ARBA" id="ARBA00022729"/>
    </source>
</evidence>
<keyword evidence="1 6" id="KW-0732">Signal</keyword>
<proteinExistence type="inferred from homology"/>
<organism evidence="7 8">
    <name type="scientific">Candidatus Methylobacter titanis</name>
    <dbReference type="NCBI Taxonomy" id="3053457"/>
    <lineage>
        <taxon>Bacteria</taxon>
        <taxon>Pseudomonadati</taxon>
        <taxon>Pseudomonadota</taxon>
        <taxon>Gammaproteobacteria</taxon>
        <taxon>Methylococcales</taxon>
        <taxon>Methylococcaceae</taxon>
        <taxon>Methylobacter</taxon>
    </lineage>
</organism>
<evidence type="ECO:0000313" key="8">
    <source>
        <dbReference type="Proteomes" id="UP001160519"/>
    </source>
</evidence>
<dbReference type="PANTHER" id="PTHR38098:SF1">
    <property type="entry name" value="LPS-ASSEMBLY LIPOPROTEIN LPTE"/>
    <property type="match status" value="1"/>
</dbReference>
<dbReference type="InterPro" id="IPR007485">
    <property type="entry name" value="LPS_assembly_LptE"/>
</dbReference>
<keyword evidence="2 6" id="KW-0472">Membrane</keyword>
<dbReference type="HAMAP" id="MF_01186">
    <property type="entry name" value="LPS_assembly_LptE"/>
    <property type="match status" value="1"/>
</dbReference>
<dbReference type="GO" id="GO:0015920">
    <property type="term" value="P:lipopolysaccharide transport"/>
    <property type="evidence" value="ECO:0007669"/>
    <property type="project" value="TreeGrafter"/>
</dbReference>
<dbReference type="GO" id="GO:0009279">
    <property type="term" value="C:cell outer membrane"/>
    <property type="evidence" value="ECO:0007669"/>
    <property type="project" value="UniProtKB-SubCell"/>
</dbReference>
<evidence type="ECO:0000313" key="7">
    <source>
        <dbReference type="EMBL" id="MDI1231006.1"/>
    </source>
</evidence>
<dbReference type="GO" id="GO:0043165">
    <property type="term" value="P:Gram-negative-bacterium-type cell outer membrane assembly"/>
    <property type="evidence" value="ECO:0007669"/>
    <property type="project" value="UniProtKB-UniRule"/>
</dbReference>
<comment type="caution">
    <text evidence="7">The sequence shown here is derived from an EMBL/GenBank/DDBJ whole genome shotgun (WGS) entry which is preliminary data.</text>
</comment>
<comment type="subunit">
    <text evidence="6">Component of the lipopolysaccharide transport and assembly complex. Interacts with LptD.</text>
</comment>
<comment type="similarity">
    <text evidence="6">Belongs to the LptE lipoprotein family.</text>
</comment>
<comment type="function">
    <text evidence="6">Together with LptD, is involved in the assembly of lipopolysaccharide (LPS) at the surface of the outer membrane. Required for the proper assembly of LptD. Binds LPS and may serve as the LPS recognition site at the outer membrane.</text>
</comment>
<keyword evidence="8" id="KW-1185">Reference proteome</keyword>
<gene>
    <name evidence="6 7" type="primary">lptE</name>
    <name evidence="7" type="ORF">PSU93_07655</name>
</gene>
<dbReference type="AlphaFoldDB" id="A0AA43Q3R0"/>
<keyword evidence="5 6" id="KW-0449">Lipoprotein</keyword>
<comment type="subcellular location">
    <subcellularLocation>
        <location evidence="6">Cell outer membrane</location>
        <topology evidence="6">Lipid-anchor</topology>
    </subcellularLocation>
</comment>
<protein>
    <recommendedName>
        <fullName evidence="6">LPS-assembly lipoprotein LptE</fullName>
    </recommendedName>
</protein>
<keyword evidence="4 6" id="KW-0998">Cell outer membrane</keyword>
<dbReference type="EMBL" id="JAQSDF010000019">
    <property type="protein sequence ID" value="MDI1231006.1"/>
    <property type="molecule type" value="Genomic_DNA"/>
</dbReference>
<dbReference type="Proteomes" id="UP001160519">
    <property type="component" value="Unassembled WGS sequence"/>
</dbReference>
<evidence type="ECO:0000256" key="3">
    <source>
        <dbReference type="ARBA" id="ARBA00023139"/>
    </source>
</evidence>
<reference evidence="7" key="1">
    <citation type="submission" date="2023-01" db="EMBL/GenBank/DDBJ databases">
        <title>Biogeochemical cycle of methane in antarctic sediments.</title>
        <authorList>
            <person name="Roldan D.M."/>
            <person name="Menes R.J."/>
        </authorList>
    </citation>
    <scope>NUCLEOTIDE SEQUENCE [LARGE SCALE GENOMIC DNA]</scope>
    <source>
        <strain evidence="7">K-2018 MAG008</strain>
    </source>
</reference>
<dbReference type="PANTHER" id="PTHR38098">
    <property type="entry name" value="LPS-ASSEMBLY LIPOPROTEIN LPTE"/>
    <property type="match status" value="1"/>
</dbReference>
<sequence>MWIETFKGKPVLTKKAVILGLALLLSACGYHLRGAFQLPENMKNVYVEGGSGPLHEQFSQVMKSSSGQLASSRQGAGIVIKIFNEEFNRRVLSLSARGKSNEFELNYRLDYELANAGDALLMERQTVDIRRAYYNDQQFVIAKDNEEAMIRNEMYLQAVNTIVNRARVVLEAGAK</sequence>
<evidence type="ECO:0000256" key="4">
    <source>
        <dbReference type="ARBA" id="ARBA00023237"/>
    </source>
</evidence>
<dbReference type="PROSITE" id="PS51257">
    <property type="entry name" value="PROKAR_LIPOPROTEIN"/>
    <property type="match status" value="1"/>
</dbReference>
<evidence type="ECO:0000256" key="6">
    <source>
        <dbReference type="HAMAP-Rule" id="MF_01186"/>
    </source>
</evidence>
<dbReference type="GO" id="GO:1990351">
    <property type="term" value="C:transporter complex"/>
    <property type="evidence" value="ECO:0007669"/>
    <property type="project" value="TreeGrafter"/>
</dbReference>
<name>A0AA43Q3R0_9GAMM</name>